<feature type="transmembrane region" description="Helical" evidence="1">
    <location>
        <begin position="480"/>
        <end position="498"/>
    </location>
</feature>
<dbReference type="PANTHER" id="PTHR30572">
    <property type="entry name" value="MEMBRANE COMPONENT OF TRANSPORTER-RELATED"/>
    <property type="match status" value="1"/>
</dbReference>
<protein>
    <submittedName>
        <fullName evidence="2">ABC transporter permease</fullName>
    </submittedName>
</protein>
<dbReference type="PANTHER" id="PTHR30572:SF4">
    <property type="entry name" value="ABC TRANSPORTER PERMEASE YTRF"/>
    <property type="match status" value="1"/>
</dbReference>
<feature type="transmembrane region" description="Helical" evidence="1">
    <location>
        <begin position="859"/>
        <end position="885"/>
    </location>
</feature>
<feature type="transmembrane region" description="Helical" evidence="1">
    <location>
        <begin position="400"/>
        <end position="421"/>
    </location>
</feature>
<dbReference type="Proteomes" id="UP001592531">
    <property type="component" value="Unassembled WGS sequence"/>
</dbReference>
<feature type="transmembrane region" description="Helical" evidence="1">
    <location>
        <begin position="355"/>
        <end position="379"/>
    </location>
</feature>
<comment type="caution">
    <text evidence="2">The sequence shown here is derived from an EMBL/GenBank/DDBJ whole genome shotgun (WGS) entry which is preliminary data.</text>
</comment>
<keyword evidence="1" id="KW-0472">Membrane</keyword>
<feature type="transmembrane region" description="Helical" evidence="1">
    <location>
        <begin position="814"/>
        <end position="838"/>
    </location>
</feature>
<evidence type="ECO:0000256" key="1">
    <source>
        <dbReference type="SAM" id="Phobius"/>
    </source>
</evidence>
<keyword evidence="1" id="KW-1133">Transmembrane helix</keyword>
<evidence type="ECO:0000313" key="3">
    <source>
        <dbReference type="Proteomes" id="UP001592531"/>
    </source>
</evidence>
<reference evidence="2 3" key="1">
    <citation type="submission" date="2024-09" db="EMBL/GenBank/DDBJ databases">
        <authorList>
            <person name="Lee S.D."/>
        </authorList>
    </citation>
    <scope>NUCLEOTIDE SEQUENCE [LARGE SCALE GENOMIC DNA]</scope>
    <source>
        <strain evidence="2 3">N8-3</strain>
    </source>
</reference>
<dbReference type="RefSeq" id="WP_380533897.1">
    <property type="nucleotide sequence ID" value="NZ_JBHFAB010000004.1"/>
</dbReference>
<evidence type="ECO:0000313" key="2">
    <source>
        <dbReference type="EMBL" id="MFC1416572.1"/>
    </source>
</evidence>
<proteinExistence type="predicted"/>
<gene>
    <name evidence="2" type="ORF">ACEZDE_07950</name>
</gene>
<feature type="transmembrane region" description="Helical" evidence="1">
    <location>
        <begin position="36"/>
        <end position="58"/>
    </location>
</feature>
<keyword evidence="1" id="KW-0812">Transmembrane</keyword>
<sequence length="950" mass="96395">MTATPPAPRRLIRRSGTGPAVPAPWIRTRLRSGPGATAALALLVLATSFLAAALPLVLDRGNDRALHSRIAALPTLKQGLQGSAVPYAGLNSTTQDLVQQVSPSVLGEVDRDLRRAIVPPLRLDPANAVYGVRTTAPAAAGELPRLYPGIPSVVDLDWQPGVSGQARLTAGSWPVHDASANGRTDVELQAAVSAATARSLHLTVGALIRPVLPGGGTPPRVRITGVFTPRDPSAGYWTGEPDLAAAQVNWTAPTQNDEAHPYWHLELMLAPGGAESLPPGSLGMYWREPFLGARLHAFQIGAAQTELTGLLGGSAGEDLQANLQSDGEPNGVQLGTDLPTVLAAAKQDQAAVAPMLAIGATGAAGTALTLLLMAAVLAVDRRAEELRLLRSRGMALGGMARRLLGETAAVGLPAAALGIVAAELLLPGPRPGYAAAAGLAVPLVAVLAFPLRALAAHRRAVARPGRQDAARHRGGRRRTVVELGVLALTAAAVAGLRFRGTAAAAGGVDPLVSVAPLLLALAAALLVVRLYPLPLGLLARALARGRSTVLFLGTARAGRSTAGVAVMPLLALLLALSTAAFGATVVLGVDHGRDRAALLQVGADTRFDGTPQLPPGFAAAIAKVPGVSRAVAVRELQPGTGDSGGGGTQTAPFVLVGVDPADYAALSRELGNGGFAPSLLSGPGADGQGAAPALVSPGLAATLGDGIGSYPMNGATLNLRVAGTLPSTPAVPVGADFAVIPEKAELAQLSGAMTPIQLSRNVVLSVDAAQPAALRRAAVAANRSGYYTPVAVTVRQEVLRKLTATPTQQAATRLYVEASAAALLFSLLAVVLSLVQAAPGRAALLSRLRTMGLAPRQGYALTLAESLPSVLLAALGGALLSLALVPLLGPSLDLSALIGTVAPTTLSPQAEALVLPAIGLPALAALVVLLETAVVARRHIATELRAGDRR</sequence>
<feature type="transmembrane region" description="Helical" evidence="1">
    <location>
        <begin position="913"/>
        <end position="936"/>
    </location>
</feature>
<feature type="transmembrane region" description="Helical" evidence="1">
    <location>
        <begin position="433"/>
        <end position="454"/>
    </location>
</feature>
<keyword evidence="3" id="KW-1185">Reference proteome</keyword>
<organism evidence="2 3">
    <name type="scientific">Streptacidiphilus cavernicola</name>
    <dbReference type="NCBI Taxonomy" id="3342716"/>
    <lineage>
        <taxon>Bacteria</taxon>
        <taxon>Bacillati</taxon>
        <taxon>Actinomycetota</taxon>
        <taxon>Actinomycetes</taxon>
        <taxon>Kitasatosporales</taxon>
        <taxon>Streptomycetaceae</taxon>
        <taxon>Streptacidiphilus</taxon>
    </lineage>
</organism>
<name>A0ABV6VSR3_9ACTN</name>
<dbReference type="InterPro" id="IPR050250">
    <property type="entry name" value="Macrolide_Exporter_MacB"/>
</dbReference>
<feature type="transmembrane region" description="Helical" evidence="1">
    <location>
        <begin position="564"/>
        <end position="589"/>
    </location>
</feature>
<dbReference type="EMBL" id="JBHFAB010000004">
    <property type="protein sequence ID" value="MFC1416572.1"/>
    <property type="molecule type" value="Genomic_DNA"/>
</dbReference>
<accession>A0ABV6VSR3</accession>
<feature type="transmembrane region" description="Helical" evidence="1">
    <location>
        <begin position="518"/>
        <end position="543"/>
    </location>
</feature>